<keyword evidence="3" id="KW-1185">Reference proteome</keyword>
<gene>
    <name evidence="2" type="ORF">SAMN05421811_10441</name>
</gene>
<evidence type="ECO:0000256" key="1">
    <source>
        <dbReference type="SAM" id="MobiDB-lite"/>
    </source>
</evidence>
<dbReference type="STRING" id="568860.SAMN05421811_10441"/>
<accession>A0A1I0GZ97</accession>
<evidence type="ECO:0000313" key="2">
    <source>
        <dbReference type="EMBL" id="SET76760.1"/>
    </source>
</evidence>
<dbReference type="AlphaFoldDB" id="A0A1I0GZ97"/>
<dbReference type="Proteomes" id="UP000199361">
    <property type="component" value="Unassembled WGS sequence"/>
</dbReference>
<dbReference type="EMBL" id="FOHX01000004">
    <property type="protein sequence ID" value="SET76760.1"/>
    <property type="molecule type" value="Genomic_DNA"/>
</dbReference>
<sequence length="103" mass="11088">MTSRALLAPTGENSRVVPVSAVHPYEAEGQQVRARLREETGTDLDVDDFVADVSDAGLVAEVEGRPVPSPPPLRPAFPRLQPRRVRRTPHPAPHLALSVPAAT</sequence>
<feature type="region of interest" description="Disordered" evidence="1">
    <location>
        <begin position="62"/>
        <end position="103"/>
    </location>
</feature>
<proteinExistence type="predicted"/>
<name>A0A1I0GZ97_9ACTN</name>
<protein>
    <submittedName>
        <fullName evidence="2">Uncharacterized protein</fullName>
    </submittedName>
</protein>
<dbReference type="RefSeq" id="WP_091080854.1">
    <property type="nucleotide sequence ID" value="NZ_FOHX01000004.1"/>
</dbReference>
<reference evidence="2 3" key="1">
    <citation type="submission" date="2016-10" db="EMBL/GenBank/DDBJ databases">
        <authorList>
            <person name="de Groot N.N."/>
        </authorList>
    </citation>
    <scope>NUCLEOTIDE SEQUENCE [LARGE SCALE GENOMIC DNA]</scope>
    <source>
        <strain evidence="2 3">CGMCC 4.5598</strain>
    </source>
</reference>
<organism evidence="2 3">
    <name type="scientific">Nonomuraea wenchangensis</name>
    <dbReference type="NCBI Taxonomy" id="568860"/>
    <lineage>
        <taxon>Bacteria</taxon>
        <taxon>Bacillati</taxon>
        <taxon>Actinomycetota</taxon>
        <taxon>Actinomycetes</taxon>
        <taxon>Streptosporangiales</taxon>
        <taxon>Streptosporangiaceae</taxon>
        <taxon>Nonomuraea</taxon>
    </lineage>
</organism>
<evidence type="ECO:0000313" key="3">
    <source>
        <dbReference type="Proteomes" id="UP000199361"/>
    </source>
</evidence>